<dbReference type="EMBL" id="CP047899">
    <property type="protein sequence ID" value="QHK22547.1"/>
    <property type="molecule type" value="Genomic_DNA"/>
</dbReference>
<accession>A0A6P1NUV4</accession>
<dbReference type="InterPro" id="IPR027417">
    <property type="entry name" value="P-loop_NTPase"/>
</dbReference>
<evidence type="ECO:0000313" key="2">
    <source>
        <dbReference type="Proteomes" id="UP000464186"/>
    </source>
</evidence>
<keyword evidence="1" id="KW-0614">Plasmid</keyword>
<dbReference type="SUPFAM" id="SSF52540">
    <property type="entry name" value="P-loop containing nucleoside triphosphate hydrolases"/>
    <property type="match status" value="1"/>
</dbReference>
<dbReference type="AlphaFoldDB" id="A0A6P1NUV4"/>
<dbReference type="Gene3D" id="3.40.50.300">
    <property type="entry name" value="P-loop containing nucleotide triphosphate hydrolases"/>
    <property type="match status" value="1"/>
</dbReference>
<reference evidence="1 2" key="1">
    <citation type="submission" date="2020-01" db="EMBL/GenBank/DDBJ databases">
        <title>Pseudarthrobacter psychrotolerans sp. nov., isolated from antarctic soil.</title>
        <authorList>
            <person name="Shin Y."/>
            <person name="Park W."/>
        </authorList>
    </citation>
    <scope>NUCLEOTIDE SEQUENCE [LARGE SCALE GENOMIC DNA]</scope>
    <source>
        <strain evidence="1 2">YJ56</strain>
        <plasmid evidence="1 2">unnamed1</plasmid>
    </source>
</reference>
<sequence length="464" mass="52633">MTMRLPSRYEDLDPAFRGRLEPNPHLIDLVQRGLKSMQMSGGIKFLPIYGPSGSGKSSAARELQTHLPQIKVIELTRAAISSESTLMEEIRAAKGRRDQPSLIVAVIDQYEENVASRSEVPTQFVERLSLLDRGELRTDPVLFVWLTTSQEFQSELAGATSRNTRILLSGDFQLEGPQRDEWPRIVEETFEFHNAEQPLADFEVLRSDIDNVADEVETIGQCIEGVAELLMSSVSGLQDLSKYQVIMLWPVTDGNRIALINSFSNPREGYKLDWNAFYRELNEQDKRTLPLSELNRARLYFDVRLVPIAAADLHRLCKDLENDDVKLHQSYLDRFGKSHFASVVGESWDPSVYGRMRERETSKRADEAKDWYLTVTTSPTSLGKRIAQVFRELGYEAKHEQDVASAHSKVRADVFIQRPNSQQDSVIVELKAYSPANTMPSSIKDAIRTTLKRHAQFGGFLGRQ</sequence>
<gene>
    <name evidence="1" type="ORF">GU243_23560</name>
</gene>
<organism evidence="1 2">
    <name type="scientific">Pseudarthrobacter psychrotolerans</name>
    <dbReference type="NCBI Taxonomy" id="2697569"/>
    <lineage>
        <taxon>Bacteria</taxon>
        <taxon>Bacillati</taxon>
        <taxon>Actinomycetota</taxon>
        <taxon>Actinomycetes</taxon>
        <taxon>Micrococcales</taxon>
        <taxon>Micrococcaceae</taxon>
        <taxon>Pseudarthrobacter</taxon>
    </lineage>
</organism>
<dbReference type="KEGG" id="psey:GU243_23560"/>
<keyword evidence="2" id="KW-1185">Reference proteome</keyword>
<geneLocation type="plasmid" evidence="1 2">
    <name>unnamed1</name>
</geneLocation>
<protein>
    <submittedName>
        <fullName evidence="1">ATP-binding protein</fullName>
    </submittedName>
</protein>
<dbReference type="Proteomes" id="UP000464186">
    <property type="component" value="Plasmid unnamed1"/>
</dbReference>
<dbReference type="GO" id="GO:0005524">
    <property type="term" value="F:ATP binding"/>
    <property type="evidence" value="ECO:0007669"/>
    <property type="project" value="UniProtKB-KW"/>
</dbReference>
<evidence type="ECO:0000313" key="1">
    <source>
        <dbReference type="EMBL" id="QHK22547.1"/>
    </source>
</evidence>
<keyword evidence="1" id="KW-0547">Nucleotide-binding</keyword>
<proteinExistence type="predicted"/>
<name>A0A6P1NUV4_9MICC</name>
<keyword evidence="1" id="KW-0067">ATP-binding</keyword>